<dbReference type="Proteomes" id="UP000243525">
    <property type="component" value="Unassembled WGS sequence"/>
</dbReference>
<evidence type="ECO:0000313" key="1">
    <source>
        <dbReference type="EMBL" id="PTN08673.1"/>
    </source>
</evidence>
<dbReference type="AlphaFoldDB" id="A0A2T5C1W7"/>
<keyword evidence="2" id="KW-1185">Reference proteome</keyword>
<organism evidence="1 2">
    <name type="scientific">Mangrovibacterium marinum</name>
    <dbReference type="NCBI Taxonomy" id="1639118"/>
    <lineage>
        <taxon>Bacteria</taxon>
        <taxon>Pseudomonadati</taxon>
        <taxon>Bacteroidota</taxon>
        <taxon>Bacteroidia</taxon>
        <taxon>Marinilabiliales</taxon>
        <taxon>Prolixibacteraceae</taxon>
        <taxon>Mangrovibacterium</taxon>
    </lineage>
</organism>
<proteinExistence type="predicted"/>
<evidence type="ECO:0000313" key="2">
    <source>
        <dbReference type="Proteomes" id="UP000243525"/>
    </source>
</evidence>
<gene>
    <name evidence="1" type="ORF">C8N47_10728</name>
</gene>
<dbReference type="Pfam" id="PF19777">
    <property type="entry name" value="DUF6263"/>
    <property type="match status" value="1"/>
</dbReference>
<dbReference type="InterPro" id="IPR046230">
    <property type="entry name" value="DUF6263"/>
</dbReference>
<protein>
    <submittedName>
        <fullName evidence="1">Uncharacterized protein</fullName>
    </submittedName>
</protein>
<reference evidence="1 2" key="1">
    <citation type="submission" date="2018-04" db="EMBL/GenBank/DDBJ databases">
        <title>Genomic Encyclopedia of Archaeal and Bacterial Type Strains, Phase II (KMG-II): from individual species to whole genera.</title>
        <authorList>
            <person name="Goeker M."/>
        </authorList>
    </citation>
    <scope>NUCLEOTIDE SEQUENCE [LARGE SCALE GENOMIC DNA]</scope>
    <source>
        <strain evidence="1 2">DSM 28823</strain>
    </source>
</reference>
<name>A0A2T5C1W7_9BACT</name>
<accession>A0A2T5C1W7</accession>
<sequence>MVCLVGLQLAQAQKTELGLNLEVGHSYTTQSVSVGTISQEMMGQDIQIDLEVVAAMSFKVLEESAAGYKLDVQYTSMVMKMKMPQMEKTFSSETPEAADPLSGMLAKMTDKSFQLVLSKKGEVLGVKDLDVLMNEAIDALGDLPEAQKQQLQKQLGDSYGENAFRGNMGSMLTIFPAKPVAVGESWSSELKLDAGMAMNLAMTYTYDGEQGDYYLVSGQGSLSTPELGATVESNGMAMSFEMTGSMSSHLKIDKKTGWVMAGTAEQTIDGKATIAGNDQMPEGMEIPMKMKTTTSYTGH</sequence>
<comment type="caution">
    <text evidence="1">The sequence shown here is derived from an EMBL/GenBank/DDBJ whole genome shotgun (WGS) entry which is preliminary data.</text>
</comment>
<dbReference type="EMBL" id="QAAD01000007">
    <property type="protein sequence ID" value="PTN08673.1"/>
    <property type="molecule type" value="Genomic_DNA"/>
</dbReference>